<evidence type="ECO:0000256" key="7">
    <source>
        <dbReference type="SAM" id="Phobius"/>
    </source>
</evidence>
<dbReference type="SUPFAM" id="SSF103481">
    <property type="entry name" value="Multidrug resistance efflux transporter EmrE"/>
    <property type="match status" value="1"/>
</dbReference>
<name>A0A9I9CT10_CUCME</name>
<dbReference type="PANTHER" id="PTHR31218">
    <property type="entry name" value="WAT1-RELATED PROTEIN"/>
    <property type="match status" value="1"/>
</dbReference>
<reference evidence="9" key="1">
    <citation type="submission" date="2023-03" db="UniProtKB">
        <authorList>
            <consortium name="EnsemblPlants"/>
        </authorList>
    </citation>
    <scope>IDENTIFICATION</scope>
</reference>
<feature type="domain" description="EamA" evidence="8">
    <location>
        <begin position="63"/>
        <end position="187"/>
    </location>
</feature>
<feature type="region of interest" description="Disordered" evidence="6">
    <location>
        <begin position="387"/>
        <end position="418"/>
    </location>
</feature>
<keyword evidence="5 7" id="KW-0472">Membrane</keyword>
<feature type="domain" description="EamA" evidence="8">
    <location>
        <begin position="238"/>
        <end position="376"/>
    </location>
</feature>
<evidence type="ECO:0000256" key="3">
    <source>
        <dbReference type="ARBA" id="ARBA00022692"/>
    </source>
</evidence>
<organism evidence="9">
    <name type="scientific">Cucumis melo</name>
    <name type="common">Muskmelon</name>
    <dbReference type="NCBI Taxonomy" id="3656"/>
    <lineage>
        <taxon>Eukaryota</taxon>
        <taxon>Viridiplantae</taxon>
        <taxon>Streptophyta</taxon>
        <taxon>Embryophyta</taxon>
        <taxon>Tracheophyta</taxon>
        <taxon>Spermatophyta</taxon>
        <taxon>Magnoliopsida</taxon>
        <taxon>eudicotyledons</taxon>
        <taxon>Gunneridae</taxon>
        <taxon>Pentapetalae</taxon>
        <taxon>rosids</taxon>
        <taxon>fabids</taxon>
        <taxon>Cucurbitales</taxon>
        <taxon>Cucurbitaceae</taxon>
        <taxon>Benincaseae</taxon>
        <taxon>Cucumis</taxon>
    </lineage>
</organism>
<feature type="transmembrane region" description="Helical" evidence="7">
    <location>
        <begin position="268"/>
        <end position="288"/>
    </location>
</feature>
<feature type="transmembrane region" description="Helical" evidence="7">
    <location>
        <begin position="90"/>
        <end position="112"/>
    </location>
</feature>
<dbReference type="InterPro" id="IPR030184">
    <property type="entry name" value="WAT1-related"/>
</dbReference>
<dbReference type="GO" id="GO:0022857">
    <property type="term" value="F:transmembrane transporter activity"/>
    <property type="evidence" value="ECO:0007669"/>
    <property type="project" value="InterPro"/>
</dbReference>
<feature type="transmembrane region" description="Helical" evidence="7">
    <location>
        <begin position="152"/>
        <end position="173"/>
    </location>
</feature>
<evidence type="ECO:0000256" key="1">
    <source>
        <dbReference type="ARBA" id="ARBA00004141"/>
    </source>
</evidence>
<feature type="transmembrane region" description="Helical" evidence="7">
    <location>
        <begin position="185"/>
        <end position="205"/>
    </location>
</feature>
<dbReference type="AlphaFoldDB" id="A0A9I9CT10"/>
<dbReference type="Gramene" id="MELO3C008025.2.1">
    <property type="protein sequence ID" value="MELO3C008025.2.1"/>
    <property type="gene ID" value="MELO3C008025.2"/>
</dbReference>
<proteinExistence type="inferred from homology"/>
<sequence>LNLQVWLSKLGRTEAETKIPKQEIQYKKISSFLPLYKGQPKTQNFALNYHSFTFIKMDAKKPYIVAIFIQITFAGMSLLSKAAFATGMNTYIFLFYRQAAGSLILVPLTFLLKGKEKRPLSLKQLCHVFFISLIGITLAMNAYGVAVDYTSATLGAAAFNCLPVSTFIFAVLFRMEKVNLKKAAGIAKVAGMMICVGGAAILAFYKGPYLKPIISHPLFHIEKSETDITATSQKSWLLGCFFLLVATVGWGIWFVLQAKFLKGYPHPVEFMCAQTVMSVVQCFVVAIIVERDPSEWKLGWNVRLYAVLYCGILVIGIANNAQCWVIKEKGPVFQAMMMPLNLVATIIGSQLFLAEGIYLGSVIGAILLVTSLYSVLWGKSKELVVTPTNQDPPSSPDPLPQKEPKEPTNRSQVDSTIV</sequence>
<evidence type="ECO:0000256" key="2">
    <source>
        <dbReference type="ARBA" id="ARBA00007635"/>
    </source>
</evidence>
<dbReference type="GO" id="GO:0016020">
    <property type="term" value="C:membrane"/>
    <property type="evidence" value="ECO:0007669"/>
    <property type="project" value="UniProtKB-SubCell"/>
</dbReference>
<dbReference type="InterPro" id="IPR000620">
    <property type="entry name" value="EamA_dom"/>
</dbReference>
<dbReference type="InterPro" id="IPR037185">
    <property type="entry name" value="EmrE-like"/>
</dbReference>
<keyword evidence="3 7" id="KW-0812">Transmembrane</keyword>
<keyword evidence="4 7" id="KW-1133">Transmembrane helix</keyword>
<feature type="transmembrane region" description="Helical" evidence="7">
    <location>
        <begin position="332"/>
        <end position="351"/>
    </location>
</feature>
<comment type="subcellular location">
    <subcellularLocation>
        <location evidence="1">Membrane</location>
        <topology evidence="1">Multi-pass membrane protein</topology>
    </subcellularLocation>
</comment>
<comment type="similarity">
    <text evidence="2">Belongs to the drug/metabolite transporter (DMT) superfamily. Plant drug/metabolite exporter (P-DME) (TC 2.A.7.4) family.</text>
</comment>
<feature type="transmembrane region" description="Helical" evidence="7">
    <location>
        <begin position="124"/>
        <end position="146"/>
    </location>
</feature>
<protein>
    <recommendedName>
        <fullName evidence="8">EamA domain-containing protein</fullName>
    </recommendedName>
</protein>
<evidence type="ECO:0000256" key="5">
    <source>
        <dbReference type="ARBA" id="ARBA00023136"/>
    </source>
</evidence>
<evidence type="ECO:0000259" key="8">
    <source>
        <dbReference type="Pfam" id="PF00892"/>
    </source>
</evidence>
<feature type="compositionally biased region" description="Polar residues" evidence="6">
    <location>
        <begin position="409"/>
        <end position="418"/>
    </location>
</feature>
<dbReference type="EnsemblPlants" id="MELO3C008025.2.1">
    <property type="protein sequence ID" value="MELO3C008025.2.1"/>
    <property type="gene ID" value="MELO3C008025.2"/>
</dbReference>
<dbReference type="Pfam" id="PF00892">
    <property type="entry name" value="EamA"/>
    <property type="match status" value="2"/>
</dbReference>
<accession>A0A9I9CT10</accession>
<evidence type="ECO:0000256" key="4">
    <source>
        <dbReference type="ARBA" id="ARBA00022989"/>
    </source>
</evidence>
<evidence type="ECO:0000256" key="6">
    <source>
        <dbReference type="SAM" id="MobiDB-lite"/>
    </source>
</evidence>
<feature type="transmembrane region" description="Helical" evidence="7">
    <location>
        <begin position="300"/>
        <end position="320"/>
    </location>
</feature>
<feature type="transmembrane region" description="Helical" evidence="7">
    <location>
        <begin position="357"/>
        <end position="376"/>
    </location>
</feature>
<feature type="transmembrane region" description="Helical" evidence="7">
    <location>
        <begin position="63"/>
        <end position="84"/>
    </location>
</feature>
<evidence type="ECO:0000313" key="9">
    <source>
        <dbReference type="EnsemblPlants" id="MELO3C008025.2.1"/>
    </source>
</evidence>
<feature type="transmembrane region" description="Helical" evidence="7">
    <location>
        <begin position="236"/>
        <end position="256"/>
    </location>
</feature>